<dbReference type="STRING" id="6185.A0A095A0U1"/>
<proteinExistence type="predicted"/>
<sequence length="170" mass="19101">MHYTSDQDNFTNQSRSTLGTQPSISANNSGRNGLSSDSTNSGPDEDKYDDSKKVLTERRRMQLEKIRAMAAELKPSRGRSRGNGRGIRSGAVSRGSLKPRGRCRILRTEGYREQNSINHIMGILIEHSDSLFRMIAPSCENVTTLNDNLSDKNYTQIQAVRNKKYDDKFG</sequence>
<evidence type="ECO:0000313" key="2">
    <source>
        <dbReference type="EMBL" id="KGB40855.1"/>
    </source>
</evidence>
<feature type="region of interest" description="Disordered" evidence="1">
    <location>
        <begin position="68"/>
        <end position="98"/>
    </location>
</feature>
<protein>
    <submittedName>
        <fullName evidence="2">Uncharacterized protein</fullName>
    </submittedName>
</protein>
<evidence type="ECO:0000256" key="1">
    <source>
        <dbReference type="SAM" id="MobiDB-lite"/>
    </source>
</evidence>
<reference evidence="2" key="1">
    <citation type="journal article" date="2012" name="Nat. Genet.">
        <title>Whole-genome sequence of Schistosoma haematobium.</title>
        <authorList>
            <person name="Young N.D."/>
            <person name="Jex A.R."/>
            <person name="Li B."/>
            <person name="Liu S."/>
            <person name="Yang L."/>
            <person name="Xiong Z."/>
            <person name="Li Y."/>
            <person name="Cantacessi C."/>
            <person name="Hall R.S."/>
            <person name="Xu X."/>
            <person name="Chen F."/>
            <person name="Wu X."/>
            <person name="Zerlotini A."/>
            <person name="Oliveira G."/>
            <person name="Hofmann A."/>
            <person name="Zhang G."/>
            <person name="Fang X."/>
            <person name="Kang Y."/>
            <person name="Campbell B.E."/>
            <person name="Loukas A."/>
            <person name="Ranganathan S."/>
            <person name="Rollinson D."/>
            <person name="Rinaldi G."/>
            <person name="Brindley P.J."/>
            <person name="Yang H."/>
            <person name="Wang J."/>
            <person name="Wang J."/>
            <person name="Gasser R.B."/>
        </authorList>
    </citation>
    <scope>NUCLEOTIDE SEQUENCE [LARGE SCALE GENOMIC DNA]</scope>
</reference>
<dbReference type="EMBL" id="KL251615">
    <property type="protein sequence ID" value="KGB40855.1"/>
    <property type="molecule type" value="Genomic_DNA"/>
</dbReference>
<gene>
    <name evidence="2" type="ORF">MS3_09344</name>
</gene>
<accession>A0A095A0U1</accession>
<name>A0A095A0U1_SCHHA</name>
<dbReference type="AlphaFoldDB" id="A0A095A0U1"/>
<organism evidence="2">
    <name type="scientific">Schistosoma haematobium</name>
    <name type="common">Blood fluke</name>
    <dbReference type="NCBI Taxonomy" id="6185"/>
    <lineage>
        <taxon>Eukaryota</taxon>
        <taxon>Metazoa</taxon>
        <taxon>Spiralia</taxon>
        <taxon>Lophotrochozoa</taxon>
        <taxon>Platyhelminthes</taxon>
        <taxon>Trematoda</taxon>
        <taxon>Digenea</taxon>
        <taxon>Strigeidida</taxon>
        <taxon>Schistosomatoidea</taxon>
        <taxon>Schistosomatidae</taxon>
        <taxon>Schistosoma</taxon>
    </lineage>
</organism>
<feature type="region of interest" description="Disordered" evidence="1">
    <location>
        <begin position="1"/>
        <end position="55"/>
    </location>
</feature>
<feature type="compositionally biased region" description="Polar residues" evidence="1">
    <location>
        <begin position="1"/>
        <end position="42"/>
    </location>
</feature>